<protein>
    <recommendedName>
        <fullName evidence="5">Transmembrane protein</fullName>
    </recommendedName>
</protein>
<evidence type="ECO:0000313" key="3">
    <source>
        <dbReference type="EMBL" id="CAD6267867.1"/>
    </source>
</evidence>
<proteinExistence type="predicted"/>
<feature type="compositionally biased region" description="Low complexity" evidence="1">
    <location>
        <begin position="45"/>
        <end position="58"/>
    </location>
</feature>
<keyword evidence="2" id="KW-0472">Membrane</keyword>
<feature type="transmembrane region" description="Helical" evidence="2">
    <location>
        <begin position="222"/>
        <end position="246"/>
    </location>
</feature>
<accession>A0A811RD13</accession>
<evidence type="ECO:0000256" key="1">
    <source>
        <dbReference type="SAM" id="MobiDB-lite"/>
    </source>
</evidence>
<sequence length="247" mass="27503">MAYPALPEESGAERLCPRRCRGASGCTCGSRSLSPARSTPAGSPSRSRSQQSGDSDSGNYSFNTGTQQASESQGNSDSSIPDAVYEHDWSGMHIEEADQCQFVEWLDEPWPERVQESLKELWKELKVTRRCEARANQALHDALETSATATLARVALKEEVNCTKHVAQRICGTYERKAAVAVIDRSKMIYLIYCLLGVIVFLVIAIVFKAKFLWSFVHMTKFLLVSVVLRVVGFRSCRLVAVVKWYG</sequence>
<organism evidence="3 4">
    <name type="scientific">Miscanthus lutarioriparius</name>
    <dbReference type="NCBI Taxonomy" id="422564"/>
    <lineage>
        <taxon>Eukaryota</taxon>
        <taxon>Viridiplantae</taxon>
        <taxon>Streptophyta</taxon>
        <taxon>Embryophyta</taxon>
        <taxon>Tracheophyta</taxon>
        <taxon>Spermatophyta</taxon>
        <taxon>Magnoliopsida</taxon>
        <taxon>Liliopsida</taxon>
        <taxon>Poales</taxon>
        <taxon>Poaceae</taxon>
        <taxon>PACMAD clade</taxon>
        <taxon>Panicoideae</taxon>
        <taxon>Andropogonodae</taxon>
        <taxon>Andropogoneae</taxon>
        <taxon>Saccharinae</taxon>
        <taxon>Miscanthus</taxon>
    </lineage>
</organism>
<feature type="compositionally biased region" description="Polar residues" evidence="1">
    <location>
        <begin position="59"/>
        <end position="79"/>
    </location>
</feature>
<evidence type="ECO:0000313" key="4">
    <source>
        <dbReference type="Proteomes" id="UP000604825"/>
    </source>
</evidence>
<dbReference type="EMBL" id="CAJGYO010000014">
    <property type="protein sequence ID" value="CAD6267867.1"/>
    <property type="molecule type" value="Genomic_DNA"/>
</dbReference>
<feature type="region of interest" description="Disordered" evidence="1">
    <location>
        <begin position="19"/>
        <end position="83"/>
    </location>
</feature>
<feature type="compositionally biased region" description="Polar residues" evidence="1">
    <location>
        <begin position="27"/>
        <end position="44"/>
    </location>
</feature>
<dbReference type="Proteomes" id="UP000604825">
    <property type="component" value="Unassembled WGS sequence"/>
</dbReference>
<keyword evidence="2" id="KW-0812">Transmembrane</keyword>
<keyword evidence="4" id="KW-1185">Reference proteome</keyword>
<evidence type="ECO:0000256" key="2">
    <source>
        <dbReference type="SAM" id="Phobius"/>
    </source>
</evidence>
<dbReference type="AlphaFoldDB" id="A0A811RD13"/>
<feature type="transmembrane region" description="Helical" evidence="2">
    <location>
        <begin position="190"/>
        <end position="210"/>
    </location>
</feature>
<comment type="caution">
    <text evidence="3">The sequence shown here is derived from an EMBL/GenBank/DDBJ whole genome shotgun (WGS) entry which is preliminary data.</text>
</comment>
<reference evidence="3" key="1">
    <citation type="submission" date="2020-10" db="EMBL/GenBank/DDBJ databases">
        <authorList>
            <person name="Han B."/>
            <person name="Lu T."/>
            <person name="Zhao Q."/>
            <person name="Huang X."/>
            <person name="Zhao Y."/>
        </authorList>
    </citation>
    <scope>NUCLEOTIDE SEQUENCE</scope>
</reference>
<gene>
    <name evidence="3" type="ORF">NCGR_LOCUS51172</name>
</gene>
<keyword evidence="2" id="KW-1133">Transmembrane helix</keyword>
<evidence type="ECO:0008006" key="5">
    <source>
        <dbReference type="Google" id="ProtNLM"/>
    </source>
</evidence>
<name>A0A811RD13_9POAL</name>